<dbReference type="AlphaFoldDB" id="A0A1Q2CEQ8"/>
<sequence>MALYIAGLPYSADNARLLHRAIYWAAGREEGFDGHWNSSNPAVEVAVFPEAGKAFVMNTTTEPVTTTVRGRAAGLVSEGEVRELQFDLAPAQSQWVDLA</sequence>
<evidence type="ECO:0000259" key="1">
    <source>
        <dbReference type="Pfam" id="PF17385"/>
    </source>
</evidence>
<proteinExistence type="predicted"/>
<dbReference type="InterPro" id="IPR029062">
    <property type="entry name" value="Class_I_gatase-like"/>
</dbReference>
<dbReference type="KEGG" id="tfl:RPIT_07005"/>
<evidence type="ECO:0000259" key="2">
    <source>
        <dbReference type="Pfam" id="PF17386"/>
    </source>
</evidence>
<dbReference type="EMBL" id="CP019605">
    <property type="protein sequence ID" value="AQP44593.1"/>
    <property type="molecule type" value="Genomic_DNA"/>
</dbReference>
<dbReference type="STRING" id="1610493.RPIT_07005"/>
<feature type="domain" description="Lacto-N-biose phosphorylase central" evidence="1">
    <location>
        <begin position="2"/>
        <end position="30"/>
    </location>
</feature>
<organism evidence="3 4">
    <name type="scientific">Tessaracoccus flavus</name>
    <dbReference type="NCBI Taxonomy" id="1610493"/>
    <lineage>
        <taxon>Bacteria</taxon>
        <taxon>Bacillati</taxon>
        <taxon>Actinomycetota</taxon>
        <taxon>Actinomycetes</taxon>
        <taxon>Propionibacteriales</taxon>
        <taxon>Propionibacteriaceae</taxon>
        <taxon>Tessaracoccus</taxon>
    </lineage>
</organism>
<evidence type="ECO:0000313" key="4">
    <source>
        <dbReference type="Proteomes" id="UP000188324"/>
    </source>
</evidence>
<dbReference type="InterPro" id="IPR035356">
    <property type="entry name" value="LBP_C"/>
</dbReference>
<keyword evidence="4" id="KW-1185">Reference proteome</keyword>
<dbReference type="Proteomes" id="UP000188324">
    <property type="component" value="Chromosome"/>
</dbReference>
<dbReference type="InterPro" id="IPR035363">
    <property type="entry name" value="LBP_M"/>
</dbReference>
<protein>
    <submittedName>
        <fullName evidence="3">Uncharacterized protein</fullName>
    </submittedName>
</protein>
<evidence type="ECO:0000313" key="3">
    <source>
        <dbReference type="EMBL" id="AQP44593.1"/>
    </source>
</evidence>
<dbReference type="Gene3D" id="3.40.50.880">
    <property type="match status" value="1"/>
</dbReference>
<name>A0A1Q2CEQ8_9ACTN</name>
<reference evidence="3 4" key="1">
    <citation type="journal article" date="2016" name="Int. J. Syst. Evol. Microbiol.">
        <title>Tessaracoccus flavus sp. nov., isolated from the drainage system of a lindane-producing factory.</title>
        <authorList>
            <person name="Kumari R."/>
            <person name="Singh P."/>
            <person name="Schumann P."/>
            <person name="Lal R."/>
        </authorList>
    </citation>
    <scope>NUCLEOTIDE SEQUENCE [LARGE SCALE GENOMIC DNA]</scope>
    <source>
        <strain evidence="3 4">RP1T</strain>
    </source>
</reference>
<dbReference type="Pfam" id="PF17386">
    <property type="entry name" value="LBP_C"/>
    <property type="match status" value="1"/>
</dbReference>
<gene>
    <name evidence="3" type="ORF">RPIT_07005</name>
</gene>
<feature type="domain" description="Lacto-N-biose phosphorylase C-terminal" evidence="2">
    <location>
        <begin position="36"/>
        <end position="70"/>
    </location>
</feature>
<accession>A0A1Q2CEQ8</accession>
<dbReference type="InterPro" id="IPR013780">
    <property type="entry name" value="Glyco_hydro_b"/>
</dbReference>
<dbReference type="Pfam" id="PF17385">
    <property type="entry name" value="LBP_M"/>
    <property type="match status" value="1"/>
</dbReference>
<dbReference type="Gene3D" id="2.60.40.1180">
    <property type="entry name" value="Golgi alpha-mannosidase II"/>
    <property type="match status" value="1"/>
</dbReference>